<keyword evidence="3 5" id="KW-1133">Transmembrane helix</keyword>
<dbReference type="AlphaFoldDB" id="A0A8S3ZRP5"/>
<feature type="transmembrane region" description="Helical" evidence="5">
    <location>
        <begin position="109"/>
        <end position="130"/>
    </location>
</feature>
<feature type="transmembrane region" description="Helical" evidence="5">
    <location>
        <begin position="304"/>
        <end position="326"/>
    </location>
</feature>
<evidence type="ECO:0000256" key="3">
    <source>
        <dbReference type="ARBA" id="ARBA00022989"/>
    </source>
</evidence>
<evidence type="ECO:0000256" key="1">
    <source>
        <dbReference type="ARBA" id="ARBA00004370"/>
    </source>
</evidence>
<dbReference type="OrthoDB" id="6286129at2759"/>
<feature type="transmembrane region" description="Helical" evidence="5">
    <location>
        <begin position="200"/>
        <end position="221"/>
    </location>
</feature>
<proteinExistence type="predicted"/>
<dbReference type="Pfam" id="PF00001">
    <property type="entry name" value="7tm_1"/>
    <property type="match status" value="1"/>
</dbReference>
<dbReference type="PRINTS" id="PR00237">
    <property type="entry name" value="GPCRRHODOPSN"/>
</dbReference>
<feature type="transmembrane region" description="Helical" evidence="5">
    <location>
        <begin position="36"/>
        <end position="56"/>
    </location>
</feature>
<protein>
    <recommendedName>
        <fullName evidence="6">G-protein coupled receptors family 1 profile domain-containing protein</fullName>
    </recommendedName>
</protein>
<evidence type="ECO:0000256" key="4">
    <source>
        <dbReference type="ARBA" id="ARBA00023136"/>
    </source>
</evidence>
<keyword evidence="2 5" id="KW-0812">Transmembrane</keyword>
<evidence type="ECO:0000259" key="6">
    <source>
        <dbReference type="PROSITE" id="PS50262"/>
    </source>
</evidence>
<dbReference type="InterPro" id="IPR000276">
    <property type="entry name" value="GPCR_Rhodpsn"/>
</dbReference>
<dbReference type="GO" id="GO:0004930">
    <property type="term" value="F:G protein-coupled receptor activity"/>
    <property type="evidence" value="ECO:0007669"/>
    <property type="project" value="InterPro"/>
</dbReference>
<gene>
    <name evidence="7" type="ORF">CUNI_LOCUS15873</name>
</gene>
<dbReference type="CDD" id="cd14978">
    <property type="entry name" value="7tmA_FMRFamide_R-like"/>
    <property type="match status" value="1"/>
</dbReference>
<feature type="transmembrane region" description="Helical" evidence="5">
    <location>
        <begin position="151"/>
        <end position="168"/>
    </location>
</feature>
<evidence type="ECO:0000313" key="7">
    <source>
        <dbReference type="EMBL" id="CAG5130315.1"/>
    </source>
</evidence>
<dbReference type="Proteomes" id="UP000678393">
    <property type="component" value="Unassembled WGS sequence"/>
</dbReference>
<feature type="transmembrane region" description="Helical" evidence="5">
    <location>
        <begin position="68"/>
        <end position="89"/>
    </location>
</feature>
<reference evidence="7" key="1">
    <citation type="submission" date="2021-04" db="EMBL/GenBank/DDBJ databases">
        <authorList>
            <consortium name="Molecular Ecology Group"/>
        </authorList>
    </citation>
    <scope>NUCLEOTIDE SEQUENCE</scope>
</reference>
<dbReference type="PANTHER" id="PTHR46641:SF2">
    <property type="entry name" value="FMRFAMIDE RECEPTOR"/>
    <property type="match status" value="1"/>
</dbReference>
<dbReference type="PROSITE" id="PS50262">
    <property type="entry name" value="G_PROTEIN_RECEP_F1_2"/>
    <property type="match status" value="1"/>
</dbReference>
<feature type="transmembrane region" description="Helical" evidence="5">
    <location>
        <begin position="261"/>
        <end position="284"/>
    </location>
</feature>
<evidence type="ECO:0000256" key="5">
    <source>
        <dbReference type="SAM" id="Phobius"/>
    </source>
</evidence>
<dbReference type="InterPro" id="IPR017452">
    <property type="entry name" value="GPCR_Rhodpsn_7TM"/>
</dbReference>
<dbReference type="EMBL" id="CAJHNH020003957">
    <property type="protein sequence ID" value="CAG5130315.1"/>
    <property type="molecule type" value="Genomic_DNA"/>
</dbReference>
<feature type="domain" description="G-protein coupled receptors family 1 profile" evidence="6">
    <location>
        <begin position="48"/>
        <end position="323"/>
    </location>
</feature>
<dbReference type="Gene3D" id="1.20.1070.10">
    <property type="entry name" value="Rhodopsin 7-helix transmembrane proteins"/>
    <property type="match status" value="1"/>
</dbReference>
<accession>A0A8S3ZRP5</accession>
<comment type="caution">
    <text evidence="7">The sequence shown here is derived from an EMBL/GenBank/DDBJ whole genome shotgun (WGS) entry which is preliminary data.</text>
</comment>
<evidence type="ECO:0000256" key="2">
    <source>
        <dbReference type="ARBA" id="ARBA00022692"/>
    </source>
</evidence>
<name>A0A8S3ZRP5_9EUPU</name>
<dbReference type="PANTHER" id="PTHR46641">
    <property type="entry name" value="FMRFAMIDE RECEPTOR-RELATED"/>
    <property type="match status" value="1"/>
</dbReference>
<comment type="subcellular location">
    <subcellularLocation>
        <location evidence="1">Membrane</location>
    </subcellularLocation>
</comment>
<dbReference type="SUPFAM" id="SSF81321">
    <property type="entry name" value="Family A G protein-coupled receptor-like"/>
    <property type="match status" value="1"/>
</dbReference>
<sequence length="376" mass="43479">IAIEEYYDEITNISGEPWLNYSCQHIEVSTHFMKNILEPGICGCGILGIILTMFVLSRKTMCTSTNCYLTGLAVADLLFLLILSSQIFVNRTEDCNFHLGSKAALFQQYSIIFMDIFQYLTVGITVMLAVERYIAICHPMRAMTICTVKRARIIIIVLTVVAFILRSPKFAEMDIIYVTAESEEEETMIVTNVYVYDEAIYTYIVTGVLLTFVPLLALLVLNVRLIMEIRKSSRYLQYHLGIDWHVRSVVSREELKMTMMLVSVIVAFFVCYTPYMIYTFFMAVKKFDTSEDPSLTKTDFWKHFKYTCNVLLALKSSCNFVLYCWFSEKFWITFKRIFCLSVCPPKQSVIQNSECRTHSQNYINRLSSYATKKTSC</sequence>
<organism evidence="7 8">
    <name type="scientific">Candidula unifasciata</name>
    <dbReference type="NCBI Taxonomy" id="100452"/>
    <lineage>
        <taxon>Eukaryota</taxon>
        <taxon>Metazoa</taxon>
        <taxon>Spiralia</taxon>
        <taxon>Lophotrochozoa</taxon>
        <taxon>Mollusca</taxon>
        <taxon>Gastropoda</taxon>
        <taxon>Heterobranchia</taxon>
        <taxon>Euthyneura</taxon>
        <taxon>Panpulmonata</taxon>
        <taxon>Eupulmonata</taxon>
        <taxon>Stylommatophora</taxon>
        <taxon>Helicina</taxon>
        <taxon>Helicoidea</taxon>
        <taxon>Geomitridae</taxon>
        <taxon>Candidula</taxon>
    </lineage>
</organism>
<dbReference type="InterPro" id="IPR052954">
    <property type="entry name" value="GPCR-Ligand_Int"/>
</dbReference>
<keyword evidence="4 5" id="KW-0472">Membrane</keyword>
<evidence type="ECO:0000313" key="8">
    <source>
        <dbReference type="Proteomes" id="UP000678393"/>
    </source>
</evidence>
<feature type="non-terminal residue" evidence="7">
    <location>
        <position position="376"/>
    </location>
</feature>
<keyword evidence="8" id="KW-1185">Reference proteome</keyword>
<dbReference type="GO" id="GO:0016020">
    <property type="term" value="C:membrane"/>
    <property type="evidence" value="ECO:0007669"/>
    <property type="project" value="UniProtKB-SubCell"/>
</dbReference>